<evidence type="ECO:0000313" key="2">
    <source>
        <dbReference type="Proteomes" id="UP000283587"/>
    </source>
</evidence>
<reference evidence="2" key="1">
    <citation type="submission" date="2018-09" db="EMBL/GenBank/DDBJ databases">
        <title>Paracoccus onubensis nov. sp. a moderate halophilic bacterium isolated from Gruta de las Maravillas (Aracena, Spain).</title>
        <authorList>
            <person name="Jurado V."/>
            <person name="Gutierrez-Patricio S."/>
            <person name="Gonzalez-Pimentel J.L."/>
            <person name="Miller A.Z."/>
            <person name="Laiz L."/>
            <person name="Saiz-Jimenez C."/>
        </authorList>
    </citation>
    <scope>NUCLEOTIDE SEQUENCE [LARGE SCALE GENOMIC DNA]</scope>
    <source>
        <strain evidence="2">DSM 26381</strain>
    </source>
</reference>
<organism evidence="1 2">
    <name type="scientific">Paracoccus siganidrum</name>
    <dbReference type="NCBI Taxonomy" id="1276757"/>
    <lineage>
        <taxon>Bacteria</taxon>
        <taxon>Pseudomonadati</taxon>
        <taxon>Pseudomonadota</taxon>
        <taxon>Alphaproteobacteria</taxon>
        <taxon>Rhodobacterales</taxon>
        <taxon>Paracoccaceae</taxon>
        <taxon>Paracoccus</taxon>
    </lineage>
</organism>
<comment type="caution">
    <text evidence="1">The sequence shown here is derived from an EMBL/GenBank/DDBJ whole genome shotgun (WGS) entry which is preliminary data.</text>
</comment>
<dbReference type="EMBL" id="QZEW01000026">
    <property type="protein sequence ID" value="RJL18234.1"/>
    <property type="molecule type" value="Genomic_DNA"/>
</dbReference>
<dbReference type="AlphaFoldDB" id="A0A419A8Y6"/>
<gene>
    <name evidence="1" type="ORF">D3P05_07790</name>
</gene>
<evidence type="ECO:0000313" key="1">
    <source>
        <dbReference type="EMBL" id="RJL18234.1"/>
    </source>
</evidence>
<dbReference type="RefSeq" id="WP_119897612.1">
    <property type="nucleotide sequence ID" value="NZ_QNRC01000013.1"/>
</dbReference>
<proteinExistence type="predicted"/>
<accession>A0A419A8Y6</accession>
<protein>
    <submittedName>
        <fullName evidence="1">Uncharacterized protein</fullName>
    </submittedName>
</protein>
<name>A0A419A8Y6_9RHOB</name>
<dbReference type="Proteomes" id="UP000283587">
    <property type="component" value="Unassembled WGS sequence"/>
</dbReference>
<keyword evidence="2" id="KW-1185">Reference proteome</keyword>
<sequence>MEIRAMRPSLTVSLPDAPAAVADAMALLSCPDIAARAPEPIRRLAWMIAASRRGVTVRQRHRPANTCGEPR</sequence>